<feature type="domain" description="Distal membrane-arm assembly complex protein 1-like" evidence="1">
    <location>
        <begin position="28"/>
        <end position="65"/>
    </location>
</feature>
<name>N1PV70_DOTSN</name>
<dbReference type="InterPro" id="IPR028036">
    <property type="entry name" value="DMAC1-like_dom"/>
</dbReference>
<dbReference type="OMA" id="MGIYSWA"/>
<dbReference type="OrthoDB" id="6604875at2759"/>
<dbReference type="EMBL" id="KB446537">
    <property type="protein sequence ID" value="EME46250.1"/>
    <property type="molecule type" value="Genomic_DNA"/>
</dbReference>
<protein>
    <recommendedName>
        <fullName evidence="1">Distal membrane-arm assembly complex protein 1-like domain-containing protein</fullName>
    </recommendedName>
</protein>
<accession>N1PV70</accession>
<dbReference type="PANTHER" id="PTHR28048">
    <property type="entry name" value="ACR195WP"/>
    <property type="match status" value="1"/>
</dbReference>
<dbReference type="Pfam" id="PF15055">
    <property type="entry name" value="DMAC1_Dmo2"/>
    <property type="match status" value="1"/>
</dbReference>
<gene>
    <name evidence="2" type="ORF">DOTSEDRAFT_127204</name>
</gene>
<reference evidence="3" key="1">
    <citation type="journal article" date="2012" name="PLoS Genet.">
        <title>The genomes of the fungal plant pathogens Cladosporium fulvum and Dothistroma septosporum reveal adaptation to different hosts and lifestyles but also signatures of common ancestry.</title>
        <authorList>
            <person name="de Wit P.J.G.M."/>
            <person name="van der Burgt A."/>
            <person name="Oekmen B."/>
            <person name="Stergiopoulos I."/>
            <person name="Abd-Elsalam K.A."/>
            <person name="Aerts A.L."/>
            <person name="Bahkali A.H."/>
            <person name="Beenen H.G."/>
            <person name="Chettri P."/>
            <person name="Cox M.P."/>
            <person name="Datema E."/>
            <person name="de Vries R.P."/>
            <person name="Dhillon B."/>
            <person name="Ganley A.R."/>
            <person name="Griffiths S.A."/>
            <person name="Guo Y."/>
            <person name="Hamelin R.C."/>
            <person name="Henrissat B."/>
            <person name="Kabir M.S."/>
            <person name="Jashni M.K."/>
            <person name="Kema G."/>
            <person name="Klaubauf S."/>
            <person name="Lapidus A."/>
            <person name="Levasseur A."/>
            <person name="Lindquist E."/>
            <person name="Mehrabi R."/>
            <person name="Ohm R.A."/>
            <person name="Owen T.J."/>
            <person name="Salamov A."/>
            <person name="Schwelm A."/>
            <person name="Schijlen E."/>
            <person name="Sun H."/>
            <person name="van den Burg H.A."/>
            <person name="van Ham R.C.H.J."/>
            <person name="Zhang S."/>
            <person name="Goodwin S.B."/>
            <person name="Grigoriev I.V."/>
            <person name="Collemare J."/>
            <person name="Bradshaw R.E."/>
        </authorList>
    </citation>
    <scope>NUCLEOTIDE SEQUENCE [LARGE SCALE GENOMIC DNA]</scope>
    <source>
        <strain evidence="3">NZE10 / CBS 128990</strain>
    </source>
</reference>
<evidence type="ECO:0000313" key="3">
    <source>
        <dbReference type="Proteomes" id="UP000016933"/>
    </source>
</evidence>
<dbReference type="HOGENOM" id="CLU_159478_1_0_1"/>
<dbReference type="eggNOG" id="ENOG502SWTT">
    <property type="taxonomic scope" value="Eukaryota"/>
</dbReference>
<evidence type="ECO:0000259" key="1">
    <source>
        <dbReference type="Pfam" id="PF15055"/>
    </source>
</evidence>
<sequence>MPQPTLKELKDQIPIDDVLKAQQSQYDDCLPCRLMGSAAFTGLGIYTWHSGMKQLREREYEIVKSGTRFGVQARKGAILVTSAVMVGLGVYRLRN</sequence>
<dbReference type="Proteomes" id="UP000016933">
    <property type="component" value="Unassembled WGS sequence"/>
</dbReference>
<evidence type="ECO:0000313" key="2">
    <source>
        <dbReference type="EMBL" id="EME46250.1"/>
    </source>
</evidence>
<dbReference type="PANTHER" id="PTHR28048:SF1">
    <property type="entry name" value="ACR195WP"/>
    <property type="match status" value="1"/>
</dbReference>
<organism evidence="2 3">
    <name type="scientific">Dothistroma septosporum (strain NZE10 / CBS 128990)</name>
    <name type="common">Red band needle blight fungus</name>
    <name type="synonym">Mycosphaerella pini</name>
    <dbReference type="NCBI Taxonomy" id="675120"/>
    <lineage>
        <taxon>Eukaryota</taxon>
        <taxon>Fungi</taxon>
        <taxon>Dikarya</taxon>
        <taxon>Ascomycota</taxon>
        <taxon>Pezizomycotina</taxon>
        <taxon>Dothideomycetes</taxon>
        <taxon>Dothideomycetidae</taxon>
        <taxon>Mycosphaerellales</taxon>
        <taxon>Mycosphaerellaceae</taxon>
        <taxon>Dothistroma</taxon>
    </lineage>
</organism>
<dbReference type="AlphaFoldDB" id="N1PV70"/>
<keyword evidence="3" id="KW-1185">Reference proteome</keyword>
<dbReference type="InterPro" id="IPR053092">
    <property type="entry name" value="Mitochondrial_unc_protein"/>
</dbReference>
<proteinExistence type="predicted"/>
<reference evidence="2 3" key="2">
    <citation type="journal article" date="2012" name="PLoS Pathog.">
        <title>Diverse lifestyles and strategies of plant pathogenesis encoded in the genomes of eighteen Dothideomycetes fungi.</title>
        <authorList>
            <person name="Ohm R.A."/>
            <person name="Feau N."/>
            <person name="Henrissat B."/>
            <person name="Schoch C.L."/>
            <person name="Horwitz B.A."/>
            <person name="Barry K.W."/>
            <person name="Condon B.J."/>
            <person name="Copeland A.C."/>
            <person name="Dhillon B."/>
            <person name="Glaser F."/>
            <person name="Hesse C.N."/>
            <person name="Kosti I."/>
            <person name="LaButti K."/>
            <person name="Lindquist E.A."/>
            <person name="Lucas S."/>
            <person name="Salamov A.A."/>
            <person name="Bradshaw R.E."/>
            <person name="Ciuffetti L."/>
            <person name="Hamelin R.C."/>
            <person name="Kema G.H.J."/>
            <person name="Lawrence C."/>
            <person name="Scott J.A."/>
            <person name="Spatafora J.W."/>
            <person name="Turgeon B.G."/>
            <person name="de Wit P.J.G.M."/>
            <person name="Zhong S."/>
            <person name="Goodwin S.B."/>
            <person name="Grigoriev I.V."/>
        </authorList>
    </citation>
    <scope>NUCLEOTIDE SEQUENCE [LARGE SCALE GENOMIC DNA]</scope>
    <source>
        <strain evidence="3">NZE10 / CBS 128990</strain>
    </source>
</reference>